<evidence type="ECO:0000256" key="1">
    <source>
        <dbReference type="SAM" id="Coils"/>
    </source>
</evidence>
<feature type="coiled-coil region" evidence="1">
    <location>
        <begin position="9"/>
        <end position="43"/>
    </location>
</feature>
<organism evidence="2 3">
    <name type="scientific">Geodia barretti</name>
    <name type="common">Barrett's horny sponge</name>
    <dbReference type="NCBI Taxonomy" id="519541"/>
    <lineage>
        <taxon>Eukaryota</taxon>
        <taxon>Metazoa</taxon>
        <taxon>Porifera</taxon>
        <taxon>Demospongiae</taxon>
        <taxon>Heteroscleromorpha</taxon>
        <taxon>Tetractinellida</taxon>
        <taxon>Astrophorina</taxon>
        <taxon>Geodiidae</taxon>
        <taxon>Geodia</taxon>
    </lineage>
</organism>
<evidence type="ECO:0000313" key="2">
    <source>
        <dbReference type="EMBL" id="CAI8058151.1"/>
    </source>
</evidence>
<dbReference type="Proteomes" id="UP001174909">
    <property type="component" value="Unassembled WGS sequence"/>
</dbReference>
<name>A0AA35XM19_GEOBA</name>
<keyword evidence="1" id="KW-0175">Coiled coil</keyword>
<feature type="non-terminal residue" evidence="2">
    <location>
        <position position="283"/>
    </location>
</feature>
<dbReference type="AlphaFoldDB" id="A0AA35XM19"/>
<evidence type="ECO:0000313" key="3">
    <source>
        <dbReference type="Proteomes" id="UP001174909"/>
    </source>
</evidence>
<reference evidence="2" key="1">
    <citation type="submission" date="2023-03" db="EMBL/GenBank/DDBJ databases">
        <authorList>
            <person name="Steffen K."/>
            <person name="Cardenas P."/>
        </authorList>
    </citation>
    <scope>NUCLEOTIDE SEQUENCE</scope>
</reference>
<comment type="caution">
    <text evidence="2">The sequence shown here is derived from an EMBL/GenBank/DDBJ whole genome shotgun (WGS) entry which is preliminary data.</text>
</comment>
<proteinExistence type="predicted"/>
<gene>
    <name evidence="2" type="ORF">GBAR_LOCUS31613</name>
</gene>
<sequence>MTEMKQDLAAEMREGLAALRENLTNIQQQVNSLTETVSNMEQNSNSKLDSLDSKLDGLSMTVTTVHSELERNVLTNVTKELKKTADYILELAHTYECGGTGGWRRVVYLNMTDTNTNCPSGWNLTSHSKRTCGNVNTSDLSCDSVLFSVSGGDYTSVCGSIRAYQFDQTDAFEAYHRGAITTIEGAYVSGVSLTHGSPRQHIWTFAAGLSEATPSRNDACPCDASINITIPPFVGGDYFCESGVNSGYTYSQTFYGDDPLWDGEGCGSSSSCCSFNNPPYFTK</sequence>
<dbReference type="EMBL" id="CASHTH010004493">
    <property type="protein sequence ID" value="CAI8058151.1"/>
    <property type="molecule type" value="Genomic_DNA"/>
</dbReference>
<accession>A0AA35XM19</accession>
<protein>
    <submittedName>
        <fullName evidence="2">Uncharacterized protein</fullName>
    </submittedName>
</protein>
<keyword evidence="3" id="KW-1185">Reference proteome</keyword>